<keyword evidence="3 5" id="KW-0540">Nuclease</keyword>
<dbReference type="EC" id="3.1.-.-" evidence="5"/>
<dbReference type="AlphaFoldDB" id="A0A255EHN6"/>
<dbReference type="GO" id="GO:0005829">
    <property type="term" value="C:cytosol"/>
    <property type="evidence" value="ECO:0007669"/>
    <property type="project" value="TreeGrafter"/>
</dbReference>
<comment type="subcellular location">
    <subcellularLocation>
        <location evidence="5">Cytoplasm</location>
    </subcellularLocation>
</comment>
<dbReference type="GO" id="GO:0000967">
    <property type="term" value="P:rRNA 5'-end processing"/>
    <property type="evidence" value="ECO:0007669"/>
    <property type="project" value="UniProtKB-UniRule"/>
</dbReference>
<dbReference type="InterPro" id="IPR012337">
    <property type="entry name" value="RNaseH-like_sf"/>
</dbReference>
<dbReference type="PANTHER" id="PTHR33317:SF4">
    <property type="entry name" value="POLYNUCLEOTIDYL TRANSFERASE, RIBONUCLEASE H-LIKE SUPERFAMILY PROTEIN"/>
    <property type="match status" value="1"/>
</dbReference>
<dbReference type="OrthoDB" id="9790539at2"/>
<dbReference type="GO" id="GO:0016788">
    <property type="term" value="F:hydrolase activity, acting on ester bonds"/>
    <property type="evidence" value="ECO:0007669"/>
    <property type="project" value="UniProtKB-UniRule"/>
</dbReference>
<evidence type="ECO:0000256" key="5">
    <source>
        <dbReference type="HAMAP-Rule" id="MF_00651"/>
    </source>
</evidence>
<organism evidence="7 8">
    <name type="scientific">Parenemella sanctibonifatiensis</name>
    <dbReference type="NCBI Taxonomy" id="2016505"/>
    <lineage>
        <taxon>Bacteria</taxon>
        <taxon>Bacillati</taxon>
        <taxon>Actinomycetota</taxon>
        <taxon>Actinomycetes</taxon>
        <taxon>Propionibacteriales</taxon>
        <taxon>Propionibacteriaceae</taxon>
        <taxon>Parenemella</taxon>
    </lineage>
</organism>
<dbReference type="SMART" id="SM00732">
    <property type="entry name" value="YqgFc"/>
    <property type="match status" value="1"/>
</dbReference>
<evidence type="ECO:0000256" key="4">
    <source>
        <dbReference type="ARBA" id="ARBA00022801"/>
    </source>
</evidence>
<evidence type="ECO:0000256" key="3">
    <source>
        <dbReference type="ARBA" id="ARBA00022722"/>
    </source>
</evidence>
<reference evidence="7 8" key="1">
    <citation type="submission" date="2017-07" db="EMBL/GenBank/DDBJ databases">
        <title>Draft whole genome sequences of clinical Proprionibacteriaceae strains.</title>
        <authorList>
            <person name="Bernier A.-M."/>
            <person name="Bernard K."/>
            <person name="Domingo M.-C."/>
        </authorList>
    </citation>
    <scope>NUCLEOTIDE SEQUENCE [LARGE SCALE GENOMIC DNA]</scope>
    <source>
        <strain evidence="7 8">NML 150081</strain>
    </source>
</reference>
<dbReference type="SUPFAM" id="SSF53098">
    <property type="entry name" value="Ribonuclease H-like"/>
    <property type="match status" value="1"/>
</dbReference>
<dbReference type="HAMAP" id="MF_00651">
    <property type="entry name" value="Nuclease_YqgF"/>
    <property type="match status" value="1"/>
</dbReference>
<keyword evidence="8" id="KW-1185">Reference proteome</keyword>
<comment type="function">
    <text evidence="5">Could be a nuclease involved in processing of the 5'-end of pre-16S rRNA.</text>
</comment>
<dbReference type="Gene3D" id="3.30.420.140">
    <property type="entry name" value="YqgF/RNase H-like domain"/>
    <property type="match status" value="1"/>
</dbReference>
<evidence type="ECO:0000313" key="8">
    <source>
        <dbReference type="Proteomes" id="UP000216300"/>
    </source>
</evidence>
<dbReference type="GO" id="GO:0004518">
    <property type="term" value="F:nuclease activity"/>
    <property type="evidence" value="ECO:0007669"/>
    <property type="project" value="UniProtKB-KW"/>
</dbReference>
<proteinExistence type="inferred from homology"/>
<dbReference type="Pfam" id="PF03652">
    <property type="entry name" value="RuvX"/>
    <property type="match status" value="1"/>
</dbReference>
<comment type="caution">
    <text evidence="7">The sequence shown here is derived from an EMBL/GenBank/DDBJ whole genome shotgun (WGS) entry which is preliminary data.</text>
</comment>
<comment type="similarity">
    <text evidence="5">Belongs to the YqgF HJR family.</text>
</comment>
<evidence type="ECO:0000313" key="7">
    <source>
        <dbReference type="EMBL" id="OYN91037.1"/>
    </source>
</evidence>
<protein>
    <recommendedName>
        <fullName evidence="5">Putative pre-16S rRNA nuclease</fullName>
        <ecNumber evidence="5">3.1.-.-</ecNumber>
    </recommendedName>
</protein>
<dbReference type="NCBIfam" id="TIGR00250">
    <property type="entry name" value="RNAse_H_YqgF"/>
    <property type="match status" value="1"/>
</dbReference>
<keyword evidence="2 5" id="KW-0690">Ribosome biogenesis</keyword>
<dbReference type="Proteomes" id="UP000216300">
    <property type="component" value="Unassembled WGS sequence"/>
</dbReference>
<dbReference type="PANTHER" id="PTHR33317">
    <property type="entry name" value="POLYNUCLEOTIDYL TRANSFERASE, RIBONUCLEASE H-LIKE SUPERFAMILY PROTEIN"/>
    <property type="match status" value="1"/>
</dbReference>
<accession>A0A255EHN6</accession>
<dbReference type="InterPro" id="IPR037027">
    <property type="entry name" value="YqgF/RNaseH-like_dom_sf"/>
</dbReference>
<evidence type="ECO:0000256" key="2">
    <source>
        <dbReference type="ARBA" id="ARBA00022517"/>
    </source>
</evidence>
<sequence length="169" mass="17957">MADHNDDQQPPGPQLRPGVRLALDWGQARIGVAACDARATLAFPVETVDARQRPTARIKELISEYEPIEVLLGLPRNLAGAEALAASQMRERAAGIAKAIGVPLRLVDERMTTATAHRQLADAGKSSRQRRKIVDQAAAVAILEFALAAEAATGEPPGEVVEQKEPGAS</sequence>
<dbReference type="EMBL" id="NMVJ01000006">
    <property type="protein sequence ID" value="OYN91037.1"/>
    <property type="molecule type" value="Genomic_DNA"/>
</dbReference>
<keyword evidence="1 5" id="KW-0963">Cytoplasm</keyword>
<name>A0A255EHN6_9ACTN</name>
<dbReference type="CDD" id="cd16964">
    <property type="entry name" value="YqgF"/>
    <property type="match status" value="1"/>
</dbReference>
<evidence type="ECO:0000259" key="6">
    <source>
        <dbReference type="SMART" id="SM00732"/>
    </source>
</evidence>
<keyword evidence="4 5" id="KW-0378">Hydrolase</keyword>
<gene>
    <name evidence="7" type="ORF">CGZ91_06090</name>
</gene>
<dbReference type="InterPro" id="IPR006641">
    <property type="entry name" value="YqgF/RNaseH-like_dom"/>
</dbReference>
<evidence type="ECO:0000256" key="1">
    <source>
        <dbReference type="ARBA" id="ARBA00022490"/>
    </source>
</evidence>
<feature type="domain" description="YqgF/RNase H-like" evidence="6">
    <location>
        <begin position="18"/>
        <end position="116"/>
    </location>
</feature>
<dbReference type="InterPro" id="IPR005227">
    <property type="entry name" value="YqgF"/>
</dbReference>